<feature type="region of interest" description="Disordered" evidence="5">
    <location>
        <begin position="1"/>
        <end position="69"/>
    </location>
</feature>
<organism evidence="6">
    <name type="scientific">Amphimedon queenslandica</name>
    <name type="common">Sponge</name>
    <dbReference type="NCBI Taxonomy" id="400682"/>
    <lineage>
        <taxon>Eukaryota</taxon>
        <taxon>Metazoa</taxon>
        <taxon>Porifera</taxon>
        <taxon>Demospongiae</taxon>
        <taxon>Heteroscleromorpha</taxon>
        <taxon>Haplosclerida</taxon>
        <taxon>Niphatidae</taxon>
        <taxon>Amphimedon</taxon>
    </lineage>
</organism>
<evidence type="ECO:0000256" key="4">
    <source>
        <dbReference type="ARBA" id="ARBA00023242"/>
    </source>
</evidence>
<dbReference type="eggNOG" id="KOG4713">
    <property type="taxonomic scope" value="Eukaryota"/>
</dbReference>
<dbReference type="AlphaFoldDB" id="A0A1X7UJ25"/>
<keyword evidence="3" id="KW-0597">Phosphoprotein</keyword>
<dbReference type="KEGG" id="aqu:109583191"/>
<feature type="compositionally biased region" description="Basic and acidic residues" evidence="5">
    <location>
        <begin position="30"/>
        <end position="46"/>
    </location>
</feature>
<dbReference type="PANTHER" id="PTHR22607">
    <property type="entry name" value="DELETED IN ORAL CANCER 1/CDK2-ASSOCIATED PROTEIN 1"/>
    <property type="match status" value="1"/>
</dbReference>
<evidence type="ECO:0000256" key="2">
    <source>
        <dbReference type="ARBA" id="ARBA00008485"/>
    </source>
</evidence>
<evidence type="ECO:0000256" key="5">
    <source>
        <dbReference type="SAM" id="MobiDB-lite"/>
    </source>
</evidence>
<dbReference type="InParanoid" id="A0A1X7UJ25"/>
<dbReference type="EnsemblMetazoa" id="Aqu2.1.27483_001">
    <property type="protein sequence ID" value="Aqu2.1.27483_001"/>
    <property type="gene ID" value="Aqu2.1.27483"/>
</dbReference>
<evidence type="ECO:0000313" key="7">
    <source>
        <dbReference type="Proteomes" id="UP000007879"/>
    </source>
</evidence>
<feature type="compositionally biased region" description="Polar residues" evidence="5">
    <location>
        <begin position="1"/>
        <end position="11"/>
    </location>
</feature>
<dbReference type="OrthoDB" id="9628807at2759"/>
<comment type="subcellular location">
    <subcellularLocation>
        <location evidence="1">Nucleus</location>
    </subcellularLocation>
</comment>
<name>A0A1X7UJ25_AMPQE</name>
<dbReference type="GO" id="GO:0005634">
    <property type="term" value="C:nucleus"/>
    <property type="evidence" value="ECO:0007669"/>
    <property type="project" value="UniProtKB-SubCell"/>
</dbReference>
<accession>A0A1X7UJ25</accession>
<dbReference type="GO" id="GO:0005737">
    <property type="term" value="C:cytoplasm"/>
    <property type="evidence" value="ECO:0007669"/>
    <property type="project" value="TreeGrafter"/>
</dbReference>
<dbReference type="Gene3D" id="6.10.140.1300">
    <property type="match status" value="1"/>
</dbReference>
<evidence type="ECO:0000256" key="3">
    <source>
        <dbReference type="ARBA" id="ARBA00022553"/>
    </source>
</evidence>
<protein>
    <submittedName>
        <fullName evidence="6">Uncharacterized protein</fullName>
    </submittedName>
</protein>
<evidence type="ECO:0000313" key="6">
    <source>
        <dbReference type="EnsemblMetazoa" id="Aqu2.1.27483_001"/>
    </source>
</evidence>
<evidence type="ECO:0000256" key="1">
    <source>
        <dbReference type="ARBA" id="ARBA00004123"/>
    </source>
</evidence>
<dbReference type="Proteomes" id="UP000007879">
    <property type="component" value="Unassembled WGS sequence"/>
</dbReference>
<reference evidence="6" key="2">
    <citation type="submission" date="2017-05" db="UniProtKB">
        <authorList>
            <consortium name="EnsemblMetazoa"/>
        </authorList>
    </citation>
    <scope>IDENTIFICATION</scope>
</reference>
<dbReference type="EnsemblMetazoa" id="XM_019998435.1">
    <property type="protein sequence ID" value="XP_019853994.1"/>
    <property type="gene ID" value="LOC109583191"/>
</dbReference>
<dbReference type="STRING" id="400682.A0A1X7UJ25"/>
<dbReference type="PANTHER" id="PTHR22607:SF3">
    <property type="entry name" value="CDK2-ASSOCIATED PROTEIN 1, ISOFORM B"/>
    <property type="match status" value="1"/>
</dbReference>
<feature type="compositionally biased region" description="Polar residues" evidence="5">
    <location>
        <begin position="129"/>
        <end position="138"/>
    </location>
</feature>
<sequence>MATEVSETPLETSEILESKAEPPKVVTVASKEEGSVEGSKKSKENESVTIIKVTPPSSENTDTEPPALKKPALELRYNEFVKMVNDIGKDVKPAYTNSRSHVDRLKRNITTARGILRECLGELDRLSRQQEPSRSASPSPVIKLN</sequence>
<keyword evidence="7" id="KW-1185">Reference proteome</keyword>
<dbReference type="InterPro" id="IPR017266">
    <property type="entry name" value="DOC_1/2"/>
</dbReference>
<gene>
    <name evidence="6" type="primary">109583191</name>
</gene>
<feature type="region of interest" description="Disordered" evidence="5">
    <location>
        <begin position="125"/>
        <end position="145"/>
    </location>
</feature>
<dbReference type="Pfam" id="PF09806">
    <property type="entry name" value="CDK2AP"/>
    <property type="match status" value="1"/>
</dbReference>
<comment type="similarity">
    <text evidence="2">Belongs to the CDK2AP family.</text>
</comment>
<proteinExistence type="inferred from homology"/>
<reference evidence="7" key="1">
    <citation type="journal article" date="2010" name="Nature">
        <title>The Amphimedon queenslandica genome and the evolution of animal complexity.</title>
        <authorList>
            <person name="Srivastava M."/>
            <person name="Simakov O."/>
            <person name="Chapman J."/>
            <person name="Fahey B."/>
            <person name="Gauthier M.E."/>
            <person name="Mitros T."/>
            <person name="Richards G.S."/>
            <person name="Conaco C."/>
            <person name="Dacre M."/>
            <person name="Hellsten U."/>
            <person name="Larroux C."/>
            <person name="Putnam N.H."/>
            <person name="Stanke M."/>
            <person name="Adamska M."/>
            <person name="Darling A."/>
            <person name="Degnan S.M."/>
            <person name="Oakley T.H."/>
            <person name="Plachetzki D.C."/>
            <person name="Zhai Y."/>
            <person name="Adamski M."/>
            <person name="Calcino A."/>
            <person name="Cummins S.F."/>
            <person name="Goodstein D.M."/>
            <person name="Harris C."/>
            <person name="Jackson D.J."/>
            <person name="Leys S.P."/>
            <person name="Shu S."/>
            <person name="Woodcroft B.J."/>
            <person name="Vervoort M."/>
            <person name="Kosik K.S."/>
            <person name="Manning G."/>
            <person name="Degnan B.M."/>
            <person name="Rokhsar D.S."/>
        </authorList>
    </citation>
    <scope>NUCLEOTIDE SEQUENCE [LARGE SCALE GENOMIC DNA]</scope>
</reference>
<keyword evidence="4" id="KW-0539">Nucleus</keyword>